<dbReference type="Proteomes" id="UP000499080">
    <property type="component" value="Unassembled WGS sequence"/>
</dbReference>
<reference evidence="1 2" key="1">
    <citation type="journal article" date="2019" name="Sci. Rep.">
        <title>Orb-weaving spider Araneus ventricosus genome elucidates the spidroin gene catalogue.</title>
        <authorList>
            <person name="Kono N."/>
            <person name="Nakamura H."/>
            <person name="Ohtoshi R."/>
            <person name="Moran D.A.P."/>
            <person name="Shinohara A."/>
            <person name="Yoshida Y."/>
            <person name="Fujiwara M."/>
            <person name="Mori M."/>
            <person name="Tomita M."/>
            <person name="Arakawa K."/>
        </authorList>
    </citation>
    <scope>NUCLEOTIDE SEQUENCE [LARGE SCALE GENOMIC DNA]</scope>
</reference>
<protein>
    <submittedName>
        <fullName evidence="1">Uncharacterized protein</fullName>
    </submittedName>
</protein>
<accession>A0A4Y2AD03</accession>
<sequence length="84" mass="9543">MWIRSRRISKRVLAPGNGYNNGWGLPSAGNSAYMLRKASGSGRRLLLGFRPQHSSYCSGRHSDTPNGFELGRRDFDMNTHLNFW</sequence>
<dbReference type="EMBL" id="BGPR01000012">
    <property type="protein sequence ID" value="GBL77477.1"/>
    <property type="molecule type" value="Genomic_DNA"/>
</dbReference>
<evidence type="ECO:0000313" key="2">
    <source>
        <dbReference type="Proteomes" id="UP000499080"/>
    </source>
</evidence>
<evidence type="ECO:0000313" key="1">
    <source>
        <dbReference type="EMBL" id="GBL77477.1"/>
    </source>
</evidence>
<keyword evidence="2" id="KW-1185">Reference proteome</keyword>
<gene>
    <name evidence="1" type="ORF">AVEN_41862_1</name>
</gene>
<name>A0A4Y2AD03_ARAVE</name>
<dbReference type="AlphaFoldDB" id="A0A4Y2AD03"/>
<organism evidence="1 2">
    <name type="scientific">Araneus ventricosus</name>
    <name type="common">Orbweaver spider</name>
    <name type="synonym">Epeira ventricosa</name>
    <dbReference type="NCBI Taxonomy" id="182803"/>
    <lineage>
        <taxon>Eukaryota</taxon>
        <taxon>Metazoa</taxon>
        <taxon>Ecdysozoa</taxon>
        <taxon>Arthropoda</taxon>
        <taxon>Chelicerata</taxon>
        <taxon>Arachnida</taxon>
        <taxon>Araneae</taxon>
        <taxon>Araneomorphae</taxon>
        <taxon>Entelegynae</taxon>
        <taxon>Araneoidea</taxon>
        <taxon>Araneidae</taxon>
        <taxon>Araneus</taxon>
    </lineage>
</organism>
<proteinExistence type="predicted"/>
<comment type="caution">
    <text evidence="1">The sequence shown here is derived from an EMBL/GenBank/DDBJ whole genome shotgun (WGS) entry which is preliminary data.</text>
</comment>